<feature type="transmembrane region" description="Helical" evidence="9">
    <location>
        <begin position="47"/>
        <end position="67"/>
    </location>
</feature>
<reference evidence="11 12" key="1">
    <citation type="submission" date="2018-09" db="EMBL/GenBank/DDBJ databases">
        <title>Roseovarius spongiae sp. nov., isolated from a marine sponge.</title>
        <authorList>
            <person name="Zhuang L."/>
            <person name="Luo L."/>
        </authorList>
    </citation>
    <scope>NUCLEOTIDE SEQUENCE [LARGE SCALE GENOMIC DNA]</scope>
    <source>
        <strain evidence="11 12">HN-E21</strain>
    </source>
</reference>
<evidence type="ECO:0000256" key="3">
    <source>
        <dbReference type="ARBA" id="ARBA00022475"/>
    </source>
</evidence>
<comment type="similarity">
    <text evidence="8 9">Belongs to the TRAP transporter small permease family.</text>
</comment>
<comment type="subcellular location">
    <subcellularLocation>
        <location evidence="1 9">Cell inner membrane</location>
        <topology evidence="1 9">Multi-pass membrane protein</topology>
    </subcellularLocation>
</comment>
<evidence type="ECO:0000256" key="2">
    <source>
        <dbReference type="ARBA" id="ARBA00022448"/>
    </source>
</evidence>
<keyword evidence="5 9" id="KW-0812">Transmembrane</keyword>
<proteinExistence type="inferred from homology"/>
<dbReference type="Pfam" id="PF04290">
    <property type="entry name" value="DctQ"/>
    <property type="match status" value="1"/>
</dbReference>
<name>A0A3A8ASP7_9RHOB</name>
<protein>
    <recommendedName>
        <fullName evidence="9">TRAP transporter small permease protein</fullName>
    </recommendedName>
</protein>
<accession>A0A3A8ASP7</accession>
<keyword evidence="3" id="KW-1003">Cell membrane</keyword>
<comment type="function">
    <text evidence="9">Part of the tripartite ATP-independent periplasmic (TRAP) transport system.</text>
</comment>
<evidence type="ECO:0000256" key="5">
    <source>
        <dbReference type="ARBA" id="ARBA00022692"/>
    </source>
</evidence>
<dbReference type="InterPro" id="IPR055348">
    <property type="entry name" value="DctQ"/>
</dbReference>
<dbReference type="PANTHER" id="PTHR35011">
    <property type="entry name" value="2,3-DIKETO-L-GULONATE TRAP TRANSPORTER SMALL PERMEASE PROTEIN YIAM"/>
    <property type="match status" value="1"/>
</dbReference>
<dbReference type="InterPro" id="IPR007387">
    <property type="entry name" value="TRAP_DctQ"/>
</dbReference>
<evidence type="ECO:0000313" key="11">
    <source>
        <dbReference type="EMBL" id="RKF14202.1"/>
    </source>
</evidence>
<dbReference type="RefSeq" id="WP_121167824.1">
    <property type="nucleotide sequence ID" value="NZ_RAPE01000003.1"/>
</dbReference>
<feature type="transmembrane region" description="Helical" evidence="9">
    <location>
        <begin position="88"/>
        <end position="109"/>
    </location>
</feature>
<keyword evidence="2 9" id="KW-0813">Transport</keyword>
<keyword evidence="12" id="KW-1185">Reference proteome</keyword>
<evidence type="ECO:0000256" key="8">
    <source>
        <dbReference type="ARBA" id="ARBA00038436"/>
    </source>
</evidence>
<evidence type="ECO:0000256" key="4">
    <source>
        <dbReference type="ARBA" id="ARBA00022519"/>
    </source>
</evidence>
<dbReference type="GO" id="GO:0022857">
    <property type="term" value="F:transmembrane transporter activity"/>
    <property type="evidence" value="ECO:0007669"/>
    <property type="project" value="UniProtKB-UniRule"/>
</dbReference>
<gene>
    <name evidence="11" type="ORF">D6850_11595</name>
</gene>
<dbReference type="OrthoDB" id="7843639at2"/>
<comment type="subunit">
    <text evidence="9">The complex comprises the extracytoplasmic solute receptor protein and the two transmembrane proteins.</text>
</comment>
<evidence type="ECO:0000259" key="10">
    <source>
        <dbReference type="Pfam" id="PF04290"/>
    </source>
</evidence>
<keyword evidence="4 9" id="KW-0997">Cell inner membrane</keyword>
<organism evidence="11 12">
    <name type="scientific">Roseovarius spongiae</name>
    <dbReference type="NCBI Taxonomy" id="2320272"/>
    <lineage>
        <taxon>Bacteria</taxon>
        <taxon>Pseudomonadati</taxon>
        <taxon>Pseudomonadota</taxon>
        <taxon>Alphaproteobacteria</taxon>
        <taxon>Rhodobacterales</taxon>
        <taxon>Roseobacteraceae</taxon>
        <taxon>Roseovarius</taxon>
    </lineage>
</organism>
<dbReference type="EMBL" id="RAPE01000003">
    <property type="protein sequence ID" value="RKF14202.1"/>
    <property type="molecule type" value="Genomic_DNA"/>
</dbReference>
<feature type="transmembrane region" description="Helical" evidence="9">
    <location>
        <begin position="170"/>
        <end position="188"/>
    </location>
</feature>
<evidence type="ECO:0000256" key="1">
    <source>
        <dbReference type="ARBA" id="ARBA00004429"/>
    </source>
</evidence>
<dbReference type="AlphaFoldDB" id="A0A3A8ASP7"/>
<evidence type="ECO:0000256" key="7">
    <source>
        <dbReference type="ARBA" id="ARBA00023136"/>
    </source>
</evidence>
<comment type="caution">
    <text evidence="11">The sequence shown here is derived from an EMBL/GenBank/DDBJ whole genome shotgun (WGS) entry which is preliminary data.</text>
</comment>
<evidence type="ECO:0000256" key="6">
    <source>
        <dbReference type="ARBA" id="ARBA00022989"/>
    </source>
</evidence>
<dbReference type="PANTHER" id="PTHR35011:SF2">
    <property type="entry name" value="2,3-DIKETO-L-GULONATE TRAP TRANSPORTER SMALL PERMEASE PROTEIN YIAM"/>
    <property type="match status" value="1"/>
</dbReference>
<feature type="domain" description="Tripartite ATP-independent periplasmic transporters DctQ component" evidence="10">
    <location>
        <begin position="25"/>
        <end position="115"/>
    </location>
</feature>
<dbReference type="GO" id="GO:0005886">
    <property type="term" value="C:plasma membrane"/>
    <property type="evidence" value="ECO:0007669"/>
    <property type="project" value="UniProtKB-SubCell"/>
</dbReference>
<evidence type="ECO:0000256" key="9">
    <source>
        <dbReference type="RuleBase" id="RU369079"/>
    </source>
</evidence>
<sequence length="223" mass="25045">MHPKPGETLVDRIEENLIAFLLGAMTLITFANVVLRKGFNSNLLWGLELTVFLFGWLVLLGASYAVKKGAHLGVDVIIDMVSPPARRVLGLISVSVCIAFSFLLLKGAWDYWANFANLPATTGRWFPAGFEDKFLDKGWYEVNDVPLPAFLNWMSDAFNEGESYNKLPRLIPYAVLPLSMALLLYRFIQAAVRLWTGRIDRVVASHEVEDELDNVREQRAEGA</sequence>
<dbReference type="Proteomes" id="UP000281128">
    <property type="component" value="Unassembled WGS sequence"/>
</dbReference>
<dbReference type="GO" id="GO:0015740">
    <property type="term" value="P:C4-dicarboxylate transport"/>
    <property type="evidence" value="ECO:0007669"/>
    <property type="project" value="TreeGrafter"/>
</dbReference>
<keyword evidence="6 9" id="KW-1133">Transmembrane helix</keyword>
<keyword evidence="7 9" id="KW-0472">Membrane</keyword>
<feature type="transmembrane region" description="Helical" evidence="9">
    <location>
        <begin position="17"/>
        <end position="35"/>
    </location>
</feature>
<evidence type="ECO:0000313" key="12">
    <source>
        <dbReference type="Proteomes" id="UP000281128"/>
    </source>
</evidence>